<evidence type="ECO:0000313" key="8">
    <source>
        <dbReference type="Proteomes" id="UP000620124"/>
    </source>
</evidence>
<proteinExistence type="inferred from homology"/>
<dbReference type="InterPro" id="IPR029041">
    <property type="entry name" value="FAD-linked_oxidoreductase-like"/>
</dbReference>
<evidence type="ECO:0000256" key="5">
    <source>
        <dbReference type="RuleBase" id="RU364054"/>
    </source>
</evidence>
<feature type="domain" description="Proline dehydrogenase" evidence="6">
    <location>
        <begin position="187"/>
        <end position="522"/>
    </location>
</feature>
<evidence type="ECO:0000313" key="7">
    <source>
        <dbReference type="EMBL" id="KAF7340317.1"/>
    </source>
</evidence>
<dbReference type="EMBL" id="JACAZI010000019">
    <property type="protein sequence ID" value="KAF7340317.1"/>
    <property type="molecule type" value="Genomic_DNA"/>
</dbReference>
<comment type="caution">
    <text evidence="7">The sequence shown here is derived from an EMBL/GenBank/DDBJ whole genome shotgun (WGS) entry which is preliminary data.</text>
</comment>
<sequence>MLRIARVTLRGSRFLSTRGVRYASSAPPRMAARKLALVSGGAALGLVTLLASKMHADSATAVAFPAASKPKREVDPTRSSFGTLVRAYVVYTMCSIPALVDSAPWLLQTFSSIPGLRWITESIVRVTFFDQFVGGDTAAQTLPLLHTLRSANMGTLFAYSVEVDEAEAMTASGSGSSGDKSPHKAIVDEMVHCIDVAADFEDSLGAKQTGRRTWVAVKITALVPDASALIRLSRHIISTRPPTSSPHVVFPGNPTSSDLDVLYAGTATPGALSPSDLAMLRDLHADLTRICARAQARGVRIIIDAEYSWYQPALDALTFALMRRFNALPASGAGQPQPLVYATYQAYLRRTPAHLVHALRDAKKHGFALGVKLVRGAYHTHENSGAVDLARGPPPVWTSKADTDAAYDACAALLLDAVAADVSGRPGKPQGVGLLFGTHNWASCRKILAGMQERGLAQATPGDEGKLLVGERVGERVTFGQLYGMCDDLTQYLARHTESGAPMVIKYVPYGALSEVRLPFLVNPSPPFPSSLPFSTFSVAFPPSLLRLIPSLPPSFPLLYSLYSRRAIENKSVLGGGAAQAERKRAWDLMWERVFG</sequence>
<dbReference type="GO" id="GO:0005739">
    <property type="term" value="C:mitochondrion"/>
    <property type="evidence" value="ECO:0007669"/>
    <property type="project" value="TreeGrafter"/>
</dbReference>
<dbReference type="GO" id="GO:0004657">
    <property type="term" value="F:proline dehydrogenase activity"/>
    <property type="evidence" value="ECO:0007669"/>
    <property type="project" value="UniProtKB-EC"/>
</dbReference>
<accession>A0A8H7CLG2</accession>
<dbReference type="Pfam" id="PF01619">
    <property type="entry name" value="Pro_dh"/>
    <property type="match status" value="1"/>
</dbReference>
<dbReference type="PANTHER" id="PTHR13914:SF0">
    <property type="entry name" value="PROLINE DEHYDROGENASE 1, MITOCHONDRIAL"/>
    <property type="match status" value="1"/>
</dbReference>
<dbReference type="Gene3D" id="3.20.20.220">
    <property type="match status" value="1"/>
</dbReference>
<dbReference type="GO" id="GO:0071949">
    <property type="term" value="F:FAD binding"/>
    <property type="evidence" value="ECO:0007669"/>
    <property type="project" value="TreeGrafter"/>
</dbReference>
<organism evidence="7 8">
    <name type="scientific">Mycena venus</name>
    <dbReference type="NCBI Taxonomy" id="2733690"/>
    <lineage>
        <taxon>Eukaryota</taxon>
        <taxon>Fungi</taxon>
        <taxon>Dikarya</taxon>
        <taxon>Basidiomycota</taxon>
        <taxon>Agaricomycotina</taxon>
        <taxon>Agaricomycetes</taxon>
        <taxon>Agaricomycetidae</taxon>
        <taxon>Agaricales</taxon>
        <taxon>Marasmiineae</taxon>
        <taxon>Mycenaceae</taxon>
        <taxon>Mycena</taxon>
    </lineage>
</organism>
<dbReference type="GO" id="GO:0010133">
    <property type="term" value="P:L-proline catabolic process to L-glutamate"/>
    <property type="evidence" value="ECO:0007669"/>
    <property type="project" value="TreeGrafter"/>
</dbReference>
<comment type="function">
    <text evidence="5">Converts proline to delta-1-pyrroline-5-carboxylate.</text>
</comment>
<evidence type="ECO:0000256" key="4">
    <source>
        <dbReference type="ARBA" id="ARBA00023062"/>
    </source>
</evidence>
<name>A0A8H7CLG2_9AGAR</name>
<keyword evidence="5" id="KW-0274">FAD</keyword>
<dbReference type="EC" id="1.5.5.2" evidence="2 5"/>
<keyword evidence="8" id="KW-1185">Reference proteome</keyword>
<dbReference type="InterPro" id="IPR015659">
    <property type="entry name" value="Proline_oxidase"/>
</dbReference>
<keyword evidence="4 5" id="KW-0642">Proline metabolism</keyword>
<dbReference type="Proteomes" id="UP000620124">
    <property type="component" value="Unassembled WGS sequence"/>
</dbReference>
<evidence type="ECO:0000256" key="1">
    <source>
        <dbReference type="ARBA" id="ARBA00005869"/>
    </source>
</evidence>
<comment type="catalytic activity">
    <reaction evidence="5">
        <text>L-proline + a quinone = (S)-1-pyrroline-5-carboxylate + a quinol + H(+)</text>
        <dbReference type="Rhea" id="RHEA:23784"/>
        <dbReference type="ChEBI" id="CHEBI:15378"/>
        <dbReference type="ChEBI" id="CHEBI:17388"/>
        <dbReference type="ChEBI" id="CHEBI:24646"/>
        <dbReference type="ChEBI" id="CHEBI:60039"/>
        <dbReference type="ChEBI" id="CHEBI:132124"/>
        <dbReference type="EC" id="1.5.5.2"/>
    </reaction>
</comment>
<evidence type="ECO:0000259" key="6">
    <source>
        <dbReference type="Pfam" id="PF01619"/>
    </source>
</evidence>
<comment type="similarity">
    <text evidence="1 5">Belongs to the proline oxidase family.</text>
</comment>
<reference evidence="7" key="1">
    <citation type="submission" date="2020-05" db="EMBL/GenBank/DDBJ databases">
        <title>Mycena genomes resolve the evolution of fungal bioluminescence.</title>
        <authorList>
            <person name="Tsai I.J."/>
        </authorList>
    </citation>
    <scope>NUCLEOTIDE SEQUENCE</scope>
    <source>
        <strain evidence="7">CCC161011</strain>
    </source>
</reference>
<dbReference type="SUPFAM" id="SSF51730">
    <property type="entry name" value="FAD-linked oxidoreductase"/>
    <property type="match status" value="1"/>
</dbReference>
<evidence type="ECO:0000256" key="3">
    <source>
        <dbReference type="ARBA" id="ARBA00023002"/>
    </source>
</evidence>
<keyword evidence="3 5" id="KW-0560">Oxidoreductase</keyword>
<comment type="cofactor">
    <cofactor evidence="5">
        <name>FAD</name>
        <dbReference type="ChEBI" id="CHEBI:57692"/>
    </cofactor>
</comment>
<dbReference type="AlphaFoldDB" id="A0A8H7CLG2"/>
<dbReference type="PANTHER" id="PTHR13914">
    <property type="entry name" value="PROLINE OXIDASE"/>
    <property type="match status" value="1"/>
</dbReference>
<keyword evidence="5" id="KW-0285">Flavoprotein</keyword>
<protein>
    <recommendedName>
        <fullName evidence="2 5">Proline dehydrogenase</fullName>
        <ecNumber evidence="2 5">1.5.5.2</ecNumber>
    </recommendedName>
</protein>
<gene>
    <name evidence="7" type="ORF">MVEN_01950800</name>
</gene>
<evidence type="ECO:0000256" key="2">
    <source>
        <dbReference type="ARBA" id="ARBA00012695"/>
    </source>
</evidence>
<dbReference type="InterPro" id="IPR002872">
    <property type="entry name" value="Proline_DH_dom"/>
</dbReference>
<dbReference type="OrthoDB" id="5464at2759"/>